<sequence>MPCPLCNGNPAFFFEDERRAYQQCKKCALIFVPAEFHLTPAEEKAQYDLHENNPKDSDYRQFLSRLSDPLIRKLSPNSSGLDFGCGSGPTLSVILEEAGHQVALYDPFYQPDSTTLKATYDFITATEVLEHLCHPRRDLESLWNRLRKSGWLGVMTKRAKGRESFAKWHYKQDPTHVCFWSNSTFQWLAEHWNAHLELIEPDVALLQK</sequence>
<dbReference type="EMBL" id="UINC01058692">
    <property type="protein sequence ID" value="SVB81246.1"/>
    <property type="molecule type" value="Genomic_DNA"/>
</dbReference>
<evidence type="ECO:0008006" key="2">
    <source>
        <dbReference type="Google" id="ProtNLM"/>
    </source>
</evidence>
<accession>A0A382H1Q6</accession>
<reference evidence="1" key="1">
    <citation type="submission" date="2018-05" db="EMBL/GenBank/DDBJ databases">
        <authorList>
            <person name="Lanie J.A."/>
            <person name="Ng W.-L."/>
            <person name="Kazmierczak K.M."/>
            <person name="Andrzejewski T.M."/>
            <person name="Davidsen T.M."/>
            <person name="Wayne K.J."/>
            <person name="Tettelin H."/>
            <person name="Glass J.I."/>
            <person name="Rusch D."/>
            <person name="Podicherti R."/>
            <person name="Tsui H.-C.T."/>
            <person name="Winkler M.E."/>
        </authorList>
    </citation>
    <scope>NUCLEOTIDE SEQUENCE</scope>
</reference>
<organism evidence="1">
    <name type="scientific">marine metagenome</name>
    <dbReference type="NCBI Taxonomy" id="408172"/>
    <lineage>
        <taxon>unclassified sequences</taxon>
        <taxon>metagenomes</taxon>
        <taxon>ecological metagenomes</taxon>
    </lineage>
</organism>
<dbReference type="AlphaFoldDB" id="A0A382H1Q6"/>
<dbReference type="Pfam" id="PF13489">
    <property type="entry name" value="Methyltransf_23"/>
    <property type="match status" value="1"/>
</dbReference>
<dbReference type="InterPro" id="IPR029063">
    <property type="entry name" value="SAM-dependent_MTases_sf"/>
</dbReference>
<evidence type="ECO:0000313" key="1">
    <source>
        <dbReference type="EMBL" id="SVB81246.1"/>
    </source>
</evidence>
<protein>
    <recommendedName>
        <fullName evidence="2">Methyltransferase putative zinc binding domain-containing protein</fullName>
    </recommendedName>
</protein>
<proteinExistence type="predicted"/>
<gene>
    <name evidence="1" type="ORF">METZ01_LOCUS234100</name>
</gene>
<dbReference type="Gene3D" id="3.40.50.150">
    <property type="entry name" value="Vaccinia Virus protein VP39"/>
    <property type="match status" value="1"/>
</dbReference>
<dbReference type="SUPFAM" id="SSF53335">
    <property type="entry name" value="S-adenosyl-L-methionine-dependent methyltransferases"/>
    <property type="match status" value="1"/>
</dbReference>
<name>A0A382H1Q6_9ZZZZ</name>